<evidence type="ECO:0000313" key="2">
    <source>
        <dbReference type="Proteomes" id="UP001186974"/>
    </source>
</evidence>
<dbReference type="Proteomes" id="UP001186974">
    <property type="component" value="Unassembled WGS sequence"/>
</dbReference>
<reference evidence="1" key="1">
    <citation type="submission" date="2024-09" db="EMBL/GenBank/DDBJ databases">
        <title>Black Yeasts Isolated from many extreme environments.</title>
        <authorList>
            <person name="Coleine C."/>
            <person name="Stajich J.E."/>
            <person name="Selbmann L."/>
        </authorList>
    </citation>
    <scope>NUCLEOTIDE SEQUENCE</scope>
    <source>
        <strain evidence="1">CCFEE 5737</strain>
    </source>
</reference>
<proteinExistence type="predicted"/>
<keyword evidence="2" id="KW-1185">Reference proteome</keyword>
<sequence length="76" mass="8672">MAVPESDILKPTALSVADEDHWPEFILTNVEVRNTVGQIANLFDADEDHTLVVTGRLESPGRDNQRFFLKKDYRKT</sequence>
<feature type="non-terminal residue" evidence="1">
    <location>
        <position position="76"/>
    </location>
</feature>
<accession>A0ACC3DJA4</accession>
<protein>
    <submittedName>
        <fullName evidence="1">Uncharacterized protein</fullName>
    </submittedName>
</protein>
<gene>
    <name evidence="1" type="ORF">LTS18_012201</name>
</gene>
<name>A0ACC3DJA4_9PEZI</name>
<evidence type="ECO:0000313" key="1">
    <source>
        <dbReference type="EMBL" id="KAK3076735.1"/>
    </source>
</evidence>
<organism evidence="1 2">
    <name type="scientific">Coniosporium uncinatum</name>
    <dbReference type="NCBI Taxonomy" id="93489"/>
    <lineage>
        <taxon>Eukaryota</taxon>
        <taxon>Fungi</taxon>
        <taxon>Dikarya</taxon>
        <taxon>Ascomycota</taxon>
        <taxon>Pezizomycotina</taxon>
        <taxon>Dothideomycetes</taxon>
        <taxon>Dothideomycetes incertae sedis</taxon>
        <taxon>Coniosporium</taxon>
    </lineage>
</organism>
<dbReference type="EMBL" id="JAWDJW010003614">
    <property type="protein sequence ID" value="KAK3076735.1"/>
    <property type="molecule type" value="Genomic_DNA"/>
</dbReference>
<comment type="caution">
    <text evidence="1">The sequence shown here is derived from an EMBL/GenBank/DDBJ whole genome shotgun (WGS) entry which is preliminary data.</text>
</comment>